<keyword evidence="5 9" id="KW-0521">NADP</keyword>
<dbReference type="GO" id="GO:0006569">
    <property type="term" value="P:L-tryptophan catabolic process"/>
    <property type="evidence" value="ECO:0007669"/>
    <property type="project" value="UniProtKB-UniRule"/>
</dbReference>
<evidence type="ECO:0000256" key="6">
    <source>
        <dbReference type="ARBA" id="ARBA00023002"/>
    </source>
</evidence>
<evidence type="ECO:0000256" key="4">
    <source>
        <dbReference type="ARBA" id="ARBA00022827"/>
    </source>
</evidence>
<feature type="domain" description="FAD-binding" evidence="10">
    <location>
        <begin position="294"/>
        <end position="353"/>
    </location>
</feature>
<feature type="domain" description="FAD-binding" evidence="10">
    <location>
        <begin position="5"/>
        <end position="174"/>
    </location>
</feature>
<evidence type="ECO:0000256" key="5">
    <source>
        <dbReference type="ARBA" id="ARBA00022857"/>
    </source>
</evidence>
<dbReference type="AlphaFoldDB" id="A0A4R5ASN5"/>
<comment type="catalytic activity">
    <reaction evidence="8 9">
        <text>L-kynurenine + NADPH + O2 + H(+) = 3-hydroxy-L-kynurenine + NADP(+) + H2O</text>
        <dbReference type="Rhea" id="RHEA:20545"/>
        <dbReference type="ChEBI" id="CHEBI:15377"/>
        <dbReference type="ChEBI" id="CHEBI:15378"/>
        <dbReference type="ChEBI" id="CHEBI:15379"/>
        <dbReference type="ChEBI" id="CHEBI:57783"/>
        <dbReference type="ChEBI" id="CHEBI:57959"/>
        <dbReference type="ChEBI" id="CHEBI:58125"/>
        <dbReference type="ChEBI" id="CHEBI:58349"/>
        <dbReference type="EC" id="1.14.13.9"/>
    </reaction>
</comment>
<sequence length="461" mass="49806">MTTAEITVVGAGLTGSLLACYLARRGHQVSLYERRPDPRVGDGERGRSINLALSERGLDALRRIGLEHRVMADALPMRGRMIHPVAGPQDFQSYSRDGDKSINSISRGALNNALIDAAEAADGVTLHFGHRLTGLDPATGSLRFETPDGTVRASASVVLGADGAGSATRAQLVAAGVIREDVEFLDHGYKELIISAADGEFALSPDALHIWPRGNSMMIALPNPDRSFTCTLFWPNEGESGFASLDGPAAVKQYFGVHYPDLPPLSPGLVDDYLRNPVGRLGTVHCDTWHVPGGRTALIGDAAHAIVPFYGQGANCAFEDVVELDRCLTETADNWETALPLYEKRRKDNADAIGRMALENFTEMRDKVASPIFKATRKTEHALQRALPGLWLSRYELVSFSTAPYAKVERRAKRQWRFLAGGLAVAGGMAAISLRRIASWNAARLSPGGVRTRPPGPHRAG</sequence>
<evidence type="ECO:0000313" key="11">
    <source>
        <dbReference type="EMBL" id="TDD76228.1"/>
    </source>
</evidence>
<reference evidence="11 12" key="1">
    <citation type="submission" date="2019-03" db="EMBL/GenBank/DDBJ databases">
        <title>Draft genome sequences of novel Actinobacteria.</title>
        <authorList>
            <person name="Sahin N."/>
            <person name="Ay H."/>
            <person name="Saygin H."/>
        </authorList>
    </citation>
    <scope>NUCLEOTIDE SEQUENCE [LARGE SCALE GENOMIC DNA]</scope>
    <source>
        <strain evidence="11 12">DSM 45941</strain>
    </source>
</reference>
<dbReference type="HAMAP" id="MF_01971">
    <property type="entry name" value="Kynurenine_monooxygenase"/>
    <property type="match status" value="1"/>
</dbReference>
<dbReference type="GO" id="GO:0070189">
    <property type="term" value="P:kynurenine metabolic process"/>
    <property type="evidence" value="ECO:0007669"/>
    <property type="project" value="TreeGrafter"/>
</dbReference>
<dbReference type="EC" id="1.14.13.9" evidence="9"/>
<organism evidence="11 12">
    <name type="scientific">Actinomadura darangshiensis</name>
    <dbReference type="NCBI Taxonomy" id="705336"/>
    <lineage>
        <taxon>Bacteria</taxon>
        <taxon>Bacillati</taxon>
        <taxon>Actinomycetota</taxon>
        <taxon>Actinomycetes</taxon>
        <taxon>Streptosporangiales</taxon>
        <taxon>Thermomonosporaceae</taxon>
        <taxon>Actinomadura</taxon>
    </lineage>
</organism>
<keyword evidence="3 9" id="KW-0662">Pyridine nucleotide biosynthesis</keyword>
<evidence type="ECO:0000313" key="12">
    <source>
        <dbReference type="Proteomes" id="UP000295578"/>
    </source>
</evidence>
<dbReference type="PANTHER" id="PTHR46028:SF2">
    <property type="entry name" value="KYNURENINE 3-MONOOXYGENASE"/>
    <property type="match status" value="1"/>
</dbReference>
<evidence type="ECO:0000256" key="7">
    <source>
        <dbReference type="ARBA" id="ARBA00023033"/>
    </source>
</evidence>
<accession>A0A4R5ASN5</accession>
<dbReference type="Pfam" id="PF01494">
    <property type="entry name" value="FAD_binding_3"/>
    <property type="match status" value="2"/>
</dbReference>
<evidence type="ECO:0000256" key="8">
    <source>
        <dbReference type="ARBA" id="ARBA00047818"/>
    </source>
</evidence>
<dbReference type="InterPro" id="IPR002938">
    <property type="entry name" value="FAD-bd"/>
</dbReference>
<comment type="pathway">
    <text evidence="9">Cofactor biosynthesis; NAD(+) biosynthesis; quinolinate from L-kynurenine: step 1/3.</text>
</comment>
<dbReference type="InterPro" id="IPR036188">
    <property type="entry name" value="FAD/NAD-bd_sf"/>
</dbReference>
<keyword evidence="2 9" id="KW-0285">Flavoprotein</keyword>
<name>A0A4R5ASN5_9ACTN</name>
<dbReference type="GO" id="GO:0004502">
    <property type="term" value="F:kynurenine 3-monooxygenase activity"/>
    <property type="evidence" value="ECO:0007669"/>
    <property type="project" value="UniProtKB-UniRule"/>
</dbReference>
<evidence type="ECO:0000256" key="3">
    <source>
        <dbReference type="ARBA" id="ARBA00022642"/>
    </source>
</evidence>
<evidence type="ECO:0000256" key="2">
    <source>
        <dbReference type="ARBA" id="ARBA00022630"/>
    </source>
</evidence>
<comment type="cofactor">
    <cofactor evidence="1 9">
        <name>FAD</name>
        <dbReference type="ChEBI" id="CHEBI:57692"/>
    </cofactor>
</comment>
<dbReference type="PRINTS" id="PR00420">
    <property type="entry name" value="RNGMNOXGNASE"/>
</dbReference>
<keyword evidence="7 9" id="KW-0503">Monooxygenase</keyword>
<dbReference type="InterPro" id="IPR027545">
    <property type="entry name" value="Kynurenine_monooxygenase"/>
</dbReference>
<gene>
    <name evidence="9" type="primary">kmo</name>
    <name evidence="11" type="ORF">E1293_27215</name>
</gene>
<comment type="similarity">
    <text evidence="9">Belongs to the aromatic-ring hydroxylase family. KMO subfamily.</text>
</comment>
<dbReference type="UniPathway" id="UPA00253">
    <property type="reaction ID" value="UER00328"/>
</dbReference>
<keyword evidence="4 9" id="KW-0274">FAD</keyword>
<comment type="function">
    <text evidence="9">Catalyzes the hydroxylation of L-kynurenine (L-Kyn) to form 3-hydroxy-L-kynurenine (L-3OHKyn). Required for synthesis of quinolinic acid.</text>
</comment>
<dbReference type="RefSeq" id="WP_132200335.1">
    <property type="nucleotide sequence ID" value="NZ_SMKY01000146.1"/>
</dbReference>
<dbReference type="PANTHER" id="PTHR46028">
    <property type="entry name" value="KYNURENINE 3-MONOOXYGENASE"/>
    <property type="match status" value="1"/>
</dbReference>
<dbReference type="EMBL" id="SMKY01000146">
    <property type="protein sequence ID" value="TDD76228.1"/>
    <property type="molecule type" value="Genomic_DNA"/>
</dbReference>
<comment type="caution">
    <text evidence="11">The sequence shown here is derived from an EMBL/GenBank/DDBJ whole genome shotgun (WGS) entry which is preliminary data.</text>
</comment>
<protein>
    <recommendedName>
        <fullName evidence="9">Kynurenine 3-monooxygenase</fullName>
        <ecNumber evidence="9">1.14.13.9</ecNumber>
    </recommendedName>
    <alternativeName>
        <fullName evidence="9">Kynurenine 3-hydroxylase</fullName>
    </alternativeName>
</protein>
<dbReference type="Gene3D" id="3.50.50.60">
    <property type="entry name" value="FAD/NAD(P)-binding domain"/>
    <property type="match status" value="1"/>
</dbReference>
<proteinExistence type="inferred from homology"/>
<dbReference type="GO" id="GO:0009435">
    <property type="term" value="P:NAD+ biosynthetic process"/>
    <property type="evidence" value="ECO:0007669"/>
    <property type="project" value="UniProtKB-UniPathway"/>
</dbReference>
<evidence type="ECO:0000256" key="9">
    <source>
        <dbReference type="HAMAP-Rule" id="MF_01971"/>
    </source>
</evidence>
<dbReference type="GO" id="GO:0043420">
    <property type="term" value="P:anthranilate metabolic process"/>
    <property type="evidence" value="ECO:0007669"/>
    <property type="project" value="UniProtKB-UniRule"/>
</dbReference>
<keyword evidence="12" id="KW-1185">Reference proteome</keyword>
<keyword evidence="6 9" id="KW-0560">Oxidoreductase</keyword>
<dbReference type="OrthoDB" id="9782160at2"/>
<dbReference type="Proteomes" id="UP000295578">
    <property type="component" value="Unassembled WGS sequence"/>
</dbReference>
<evidence type="ECO:0000259" key="10">
    <source>
        <dbReference type="Pfam" id="PF01494"/>
    </source>
</evidence>
<evidence type="ECO:0000256" key="1">
    <source>
        <dbReference type="ARBA" id="ARBA00001974"/>
    </source>
</evidence>
<dbReference type="SUPFAM" id="SSF51905">
    <property type="entry name" value="FAD/NAD(P)-binding domain"/>
    <property type="match status" value="1"/>
</dbReference>
<dbReference type="GO" id="GO:0071949">
    <property type="term" value="F:FAD binding"/>
    <property type="evidence" value="ECO:0007669"/>
    <property type="project" value="InterPro"/>
</dbReference>
<dbReference type="GO" id="GO:0019805">
    <property type="term" value="P:quinolinate biosynthetic process"/>
    <property type="evidence" value="ECO:0007669"/>
    <property type="project" value="UniProtKB-UniRule"/>
</dbReference>
<dbReference type="FunFam" id="3.50.50.60:FF:000185">
    <property type="entry name" value="Kynurenine 3-monooxygenase"/>
    <property type="match status" value="1"/>
</dbReference>